<evidence type="ECO:0000313" key="1">
    <source>
        <dbReference type="EMBL" id="KAJ0047019.1"/>
    </source>
</evidence>
<evidence type="ECO:0000313" key="2">
    <source>
        <dbReference type="Proteomes" id="UP001163603"/>
    </source>
</evidence>
<name>A0ACC0Z862_9ROSI</name>
<comment type="caution">
    <text evidence="1">The sequence shown here is derived from an EMBL/GenBank/DDBJ whole genome shotgun (WGS) entry which is preliminary data.</text>
</comment>
<gene>
    <name evidence="1" type="ORF">Pint_04700</name>
</gene>
<dbReference type="Proteomes" id="UP001163603">
    <property type="component" value="Chromosome 3"/>
</dbReference>
<keyword evidence="2" id="KW-1185">Reference proteome</keyword>
<organism evidence="1 2">
    <name type="scientific">Pistacia integerrima</name>
    <dbReference type="NCBI Taxonomy" id="434235"/>
    <lineage>
        <taxon>Eukaryota</taxon>
        <taxon>Viridiplantae</taxon>
        <taxon>Streptophyta</taxon>
        <taxon>Embryophyta</taxon>
        <taxon>Tracheophyta</taxon>
        <taxon>Spermatophyta</taxon>
        <taxon>Magnoliopsida</taxon>
        <taxon>eudicotyledons</taxon>
        <taxon>Gunneridae</taxon>
        <taxon>Pentapetalae</taxon>
        <taxon>rosids</taxon>
        <taxon>malvids</taxon>
        <taxon>Sapindales</taxon>
        <taxon>Anacardiaceae</taxon>
        <taxon>Pistacia</taxon>
    </lineage>
</organism>
<sequence>MPLSLYFLRLSGLQPNHVLNPILFPPSTMVEFNHFPSTFEANYHETPAKKISCSFSYFNSFRLQPVGAFRINVDVGEVPGFCKCHKSKIGIDSMEIQTFDEGPLDAFYYSIDSVYNEDYKEKERRRKIGLANKGNVPWNKGRKHTVETRARIRQRTIEALRDPKVRRKMAEHPHSHSDESKARIGSALRHSWAKRLRWKRLGEEFILSWSENIAKAAKDGWSDQQELDWDSYDKIKQEMAVQQLQRAADKAKAKEMAKINAVKAAVARAEKAALAKAEKMARIAEKRKEREEKAKRRREIKSKARRKSEKSGELSVPQELKLKRRLTKIHKKKSITGPVATQGDMVRMHIQALEKLDINLIKKEKQQREVSLADQIQAAKNKRAQSMAKDVLAGLSTIHRFSVRSEN</sequence>
<protein>
    <submittedName>
        <fullName evidence="1">Uncharacterized protein</fullName>
    </submittedName>
</protein>
<reference evidence="2" key="1">
    <citation type="journal article" date="2023" name="G3 (Bethesda)">
        <title>Genome assembly and association tests identify interacting loci associated with vigor, precocity, and sex in interspecific pistachio rootstocks.</title>
        <authorList>
            <person name="Palmer W."/>
            <person name="Jacygrad E."/>
            <person name="Sagayaradj S."/>
            <person name="Cavanaugh K."/>
            <person name="Han R."/>
            <person name="Bertier L."/>
            <person name="Beede B."/>
            <person name="Kafkas S."/>
            <person name="Golino D."/>
            <person name="Preece J."/>
            <person name="Michelmore R."/>
        </authorList>
    </citation>
    <scope>NUCLEOTIDE SEQUENCE [LARGE SCALE GENOMIC DNA]</scope>
</reference>
<accession>A0ACC0Z862</accession>
<proteinExistence type="predicted"/>
<dbReference type="EMBL" id="CM047738">
    <property type="protein sequence ID" value="KAJ0047019.1"/>
    <property type="molecule type" value="Genomic_DNA"/>
</dbReference>